<evidence type="ECO:0000313" key="3">
    <source>
        <dbReference type="Proteomes" id="UP000023152"/>
    </source>
</evidence>
<keyword evidence="3" id="KW-1185">Reference proteome</keyword>
<gene>
    <name evidence="2" type="ORF">RFI_27792</name>
</gene>
<sequence>MSRWTVCVNVSISILVIFLRLLYRRRNRHVILYYHLCLSTFIDVDIMVSAIRSDELQRVLYLLYLLVRTLARHWPLLNIGTIFLKKEKETDIMKKNLKSNQTVRLYGMALNRLASKAEMATLLKYELHYNVDVSIKYDIWQAFALSLLWFFPYSKKIFLNDVCALLLETASCNEILSIANINMNLVDTMIKNIIMLYKNICRYYTVIIYLFNNWNHCWCDIAASPILLRLLKNKNNADPTDNLSCVDFITEHYANEIKQVLIDITSGHKHSYNAVDLEMLLDD</sequence>
<name>X6M7F1_RETFI</name>
<organism evidence="2 3">
    <name type="scientific">Reticulomyxa filosa</name>
    <dbReference type="NCBI Taxonomy" id="46433"/>
    <lineage>
        <taxon>Eukaryota</taxon>
        <taxon>Sar</taxon>
        <taxon>Rhizaria</taxon>
        <taxon>Retaria</taxon>
        <taxon>Foraminifera</taxon>
        <taxon>Monothalamids</taxon>
        <taxon>Reticulomyxidae</taxon>
        <taxon>Reticulomyxa</taxon>
    </lineage>
</organism>
<protein>
    <submittedName>
        <fullName evidence="2">Uncharacterized protein</fullName>
    </submittedName>
</protein>
<keyword evidence="1" id="KW-0812">Transmembrane</keyword>
<keyword evidence="1" id="KW-1133">Transmembrane helix</keyword>
<dbReference type="AlphaFoldDB" id="X6M7F1"/>
<proteinExistence type="predicted"/>
<evidence type="ECO:0000313" key="2">
    <source>
        <dbReference type="EMBL" id="ETO09586.1"/>
    </source>
</evidence>
<accession>X6M7F1</accession>
<keyword evidence="1" id="KW-0472">Membrane</keyword>
<reference evidence="2 3" key="1">
    <citation type="journal article" date="2013" name="Curr. Biol.">
        <title>The Genome of the Foraminiferan Reticulomyxa filosa.</title>
        <authorList>
            <person name="Glockner G."/>
            <person name="Hulsmann N."/>
            <person name="Schleicher M."/>
            <person name="Noegel A.A."/>
            <person name="Eichinger L."/>
            <person name="Gallinger C."/>
            <person name="Pawlowski J."/>
            <person name="Sierra R."/>
            <person name="Euteneuer U."/>
            <person name="Pillet L."/>
            <person name="Moustafa A."/>
            <person name="Platzer M."/>
            <person name="Groth M."/>
            <person name="Szafranski K."/>
            <person name="Schliwa M."/>
        </authorList>
    </citation>
    <scope>NUCLEOTIDE SEQUENCE [LARGE SCALE GENOMIC DNA]</scope>
</reference>
<feature type="transmembrane region" description="Helical" evidence="1">
    <location>
        <begin position="6"/>
        <end position="23"/>
    </location>
</feature>
<comment type="caution">
    <text evidence="2">The sequence shown here is derived from an EMBL/GenBank/DDBJ whole genome shotgun (WGS) entry which is preliminary data.</text>
</comment>
<evidence type="ECO:0000256" key="1">
    <source>
        <dbReference type="SAM" id="Phobius"/>
    </source>
</evidence>
<feature type="transmembrane region" description="Helical" evidence="1">
    <location>
        <begin position="30"/>
        <end position="51"/>
    </location>
</feature>
<dbReference type="EMBL" id="ASPP01023993">
    <property type="protein sequence ID" value="ETO09586.1"/>
    <property type="molecule type" value="Genomic_DNA"/>
</dbReference>
<dbReference type="Proteomes" id="UP000023152">
    <property type="component" value="Unassembled WGS sequence"/>
</dbReference>